<dbReference type="InterPro" id="IPR011701">
    <property type="entry name" value="MFS"/>
</dbReference>
<dbReference type="OrthoDB" id="6766492at2"/>
<evidence type="ECO:0000313" key="9">
    <source>
        <dbReference type="Proteomes" id="UP000245754"/>
    </source>
</evidence>
<dbReference type="PANTHER" id="PTHR43045">
    <property type="entry name" value="SHIKIMATE TRANSPORTER"/>
    <property type="match status" value="1"/>
</dbReference>
<dbReference type="InterPro" id="IPR020846">
    <property type="entry name" value="MFS_dom"/>
</dbReference>
<organism evidence="8 9">
    <name type="scientific">Cupriavidus plantarum</name>
    <dbReference type="NCBI Taxonomy" id="942865"/>
    <lineage>
        <taxon>Bacteria</taxon>
        <taxon>Pseudomonadati</taxon>
        <taxon>Pseudomonadota</taxon>
        <taxon>Betaproteobacteria</taxon>
        <taxon>Burkholderiales</taxon>
        <taxon>Burkholderiaceae</taxon>
        <taxon>Cupriavidus</taxon>
    </lineage>
</organism>
<reference evidence="8 9" key="1">
    <citation type="submission" date="2018-05" db="EMBL/GenBank/DDBJ databases">
        <title>Genomic Encyclopedia of Type Strains, Phase IV (KMG-V): Genome sequencing to study the core and pangenomes of soil and plant-associated prokaryotes.</title>
        <authorList>
            <person name="Whitman W."/>
        </authorList>
    </citation>
    <scope>NUCLEOTIDE SEQUENCE [LARGE SCALE GENOMIC DNA]</scope>
    <source>
        <strain evidence="8 9">SLV-132</strain>
    </source>
</reference>
<dbReference type="Gene3D" id="1.20.1250.20">
    <property type="entry name" value="MFS general substrate transporter like domains"/>
    <property type="match status" value="2"/>
</dbReference>
<keyword evidence="5" id="KW-1133">Transmembrane helix</keyword>
<dbReference type="PROSITE" id="PS00216">
    <property type="entry name" value="SUGAR_TRANSPORT_1"/>
    <property type="match status" value="1"/>
</dbReference>
<sequence length="439" mass="47485">MSSLTHQHRESPAAPPAHGHAQIAPAEIATGVVIGRASEYFDFFTYGIASVLVFPSVYFPFAGELEGLLLAFTVFSFAFIGRPFGTSLFMRIQRRWGRGTKLTASLFLLGTATVGIAFLPTYATLGTTSIVLLSVFRFLQGVAFGGSWDGLPSLLALNTPPERRGWYAMLGQLGAPTGFIVAGALFLFLHASLTEAEFLDWGWRYPFYVAFAINVVALFARLRLVVTHEYTRLLDEVELEPITTVEIMQAQAGNIFLGAFAALASYALFHLVTVFPLSWIQLHKTQELGDVLAIQIVGAAIAIISTVLSGWIADRVGRRTMLGTMALLIGVFSLFAPWLLDGGATGQDMFILIGFALLGLSYGQAAGVVTSNFERRYRYTGAALTTDFGWLFGAAFAPLVALGLSARFGLVAVSLYLLSGVVCTLLALRINRSLGTHQQ</sequence>
<dbReference type="EMBL" id="QGGT01000005">
    <property type="protein sequence ID" value="PWK33021.1"/>
    <property type="molecule type" value="Genomic_DNA"/>
</dbReference>
<keyword evidence="3" id="KW-1003">Cell membrane</keyword>
<keyword evidence="4" id="KW-0812">Transmembrane</keyword>
<name>A0A316EMS3_9BURK</name>
<keyword evidence="6" id="KW-0472">Membrane</keyword>
<dbReference type="InterPro" id="IPR036259">
    <property type="entry name" value="MFS_trans_sf"/>
</dbReference>
<dbReference type="GO" id="GO:0005886">
    <property type="term" value="C:plasma membrane"/>
    <property type="evidence" value="ECO:0007669"/>
    <property type="project" value="UniProtKB-SubCell"/>
</dbReference>
<evidence type="ECO:0000256" key="2">
    <source>
        <dbReference type="ARBA" id="ARBA00022448"/>
    </source>
</evidence>
<evidence type="ECO:0000256" key="6">
    <source>
        <dbReference type="ARBA" id="ARBA00023136"/>
    </source>
</evidence>
<evidence type="ECO:0000256" key="4">
    <source>
        <dbReference type="ARBA" id="ARBA00022692"/>
    </source>
</evidence>
<keyword evidence="9" id="KW-1185">Reference proteome</keyword>
<dbReference type="Pfam" id="PF07690">
    <property type="entry name" value="MFS_1"/>
    <property type="match status" value="1"/>
</dbReference>
<protein>
    <submittedName>
        <fullName evidence="8">Sugar phosphate permease</fullName>
    </submittedName>
</protein>
<comment type="caution">
    <text evidence="8">The sequence shown here is derived from an EMBL/GenBank/DDBJ whole genome shotgun (WGS) entry which is preliminary data.</text>
</comment>
<dbReference type="GO" id="GO:0022857">
    <property type="term" value="F:transmembrane transporter activity"/>
    <property type="evidence" value="ECO:0007669"/>
    <property type="project" value="InterPro"/>
</dbReference>
<evidence type="ECO:0000256" key="1">
    <source>
        <dbReference type="ARBA" id="ARBA00004651"/>
    </source>
</evidence>
<comment type="subcellular location">
    <subcellularLocation>
        <location evidence="1">Cell membrane</location>
        <topology evidence="1">Multi-pass membrane protein</topology>
    </subcellularLocation>
</comment>
<dbReference type="InterPro" id="IPR005829">
    <property type="entry name" value="Sugar_transporter_CS"/>
</dbReference>
<evidence type="ECO:0000256" key="3">
    <source>
        <dbReference type="ARBA" id="ARBA00022475"/>
    </source>
</evidence>
<evidence type="ECO:0000313" key="8">
    <source>
        <dbReference type="EMBL" id="PWK33021.1"/>
    </source>
</evidence>
<dbReference type="RefSeq" id="WP_109584704.1">
    <property type="nucleotide sequence ID" value="NZ_CAJPUX010000004.1"/>
</dbReference>
<evidence type="ECO:0000259" key="7">
    <source>
        <dbReference type="PROSITE" id="PS50850"/>
    </source>
</evidence>
<proteinExistence type="predicted"/>
<dbReference type="GeneID" id="98342576"/>
<dbReference type="Proteomes" id="UP000245754">
    <property type="component" value="Unassembled WGS sequence"/>
</dbReference>
<gene>
    <name evidence="8" type="ORF">C7419_10515</name>
</gene>
<dbReference type="PROSITE" id="PS50850">
    <property type="entry name" value="MFS"/>
    <property type="match status" value="1"/>
</dbReference>
<feature type="domain" description="Major facilitator superfamily (MFS) profile" evidence="7">
    <location>
        <begin position="28"/>
        <end position="432"/>
    </location>
</feature>
<dbReference type="SUPFAM" id="SSF103473">
    <property type="entry name" value="MFS general substrate transporter"/>
    <property type="match status" value="1"/>
</dbReference>
<accession>A0A316EMS3</accession>
<dbReference type="AlphaFoldDB" id="A0A316EMS3"/>
<dbReference type="PANTHER" id="PTHR43045:SF2">
    <property type="entry name" value="INNER MEMBRANE METABOLITE TRANSPORT PROTEIN YHJE"/>
    <property type="match status" value="1"/>
</dbReference>
<evidence type="ECO:0000256" key="5">
    <source>
        <dbReference type="ARBA" id="ARBA00022989"/>
    </source>
</evidence>
<keyword evidence="2" id="KW-0813">Transport</keyword>